<dbReference type="GO" id="GO:0003677">
    <property type="term" value="F:DNA binding"/>
    <property type="evidence" value="ECO:0007669"/>
    <property type="project" value="InterPro"/>
</dbReference>
<protein>
    <submittedName>
        <fullName evidence="2">Helix-turn-helix domain-containing protein</fullName>
    </submittedName>
</protein>
<accession>A0A1H3I9U4</accession>
<evidence type="ECO:0000259" key="1">
    <source>
        <dbReference type="PROSITE" id="PS50943"/>
    </source>
</evidence>
<dbReference type="Pfam" id="PF13560">
    <property type="entry name" value="HTH_31"/>
    <property type="match status" value="1"/>
</dbReference>
<evidence type="ECO:0000313" key="3">
    <source>
        <dbReference type="Proteomes" id="UP000242415"/>
    </source>
</evidence>
<dbReference type="STRING" id="405436.SAMN05444365_1011155"/>
<dbReference type="PROSITE" id="PS50943">
    <property type="entry name" value="HTH_CROC1"/>
    <property type="match status" value="1"/>
</dbReference>
<dbReference type="Gene3D" id="1.10.260.40">
    <property type="entry name" value="lambda repressor-like DNA-binding domains"/>
    <property type="match status" value="1"/>
</dbReference>
<sequence length="285" mass="32287">MAQKRERRTPTVRARQLGIELKRLRIEAKLTADQVAEELGCSQGKVSRIELAQTGISKGDLFLMLACYGITDAERQEQFWRLAREARGRGWWEDYRDIITGGLSVYIAFEAEASELHSWSWGTINGLLQTRDYARATFMGEPAGRDRTPEEIDKLVEARMERQQRLIDGSLKLWAVLDESLLHRPIGGPEVLRAQLDHLLVPRKNVTIQVLKQQTVWHAGLNGAFTVMTFPAHPPVVFVESLAGDLDVEGEEDVRRYTLAFDYLRAAAAGVEESRELIARARDMT</sequence>
<dbReference type="InterPro" id="IPR010982">
    <property type="entry name" value="Lambda_DNA-bd_dom_sf"/>
</dbReference>
<dbReference type="SMART" id="SM00530">
    <property type="entry name" value="HTH_XRE"/>
    <property type="match status" value="1"/>
</dbReference>
<organism evidence="2 3">
    <name type="scientific">Micromonospora pattaloongensis</name>
    <dbReference type="NCBI Taxonomy" id="405436"/>
    <lineage>
        <taxon>Bacteria</taxon>
        <taxon>Bacillati</taxon>
        <taxon>Actinomycetota</taxon>
        <taxon>Actinomycetes</taxon>
        <taxon>Micromonosporales</taxon>
        <taxon>Micromonosporaceae</taxon>
        <taxon>Micromonospora</taxon>
    </lineage>
</organism>
<reference evidence="3" key="1">
    <citation type="submission" date="2016-10" db="EMBL/GenBank/DDBJ databases">
        <authorList>
            <person name="Varghese N."/>
            <person name="Submissions S."/>
        </authorList>
    </citation>
    <scope>NUCLEOTIDE SEQUENCE [LARGE SCALE GENOMIC DNA]</scope>
    <source>
        <strain evidence="3">DSM 45245</strain>
    </source>
</reference>
<dbReference type="InterPro" id="IPR001387">
    <property type="entry name" value="Cro/C1-type_HTH"/>
</dbReference>
<dbReference type="SUPFAM" id="SSF47413">
    <property type="entry name" value="lambda repressor-like DNA-binding domains"/>
    <property type="match status" value="1"/>
</dbReference>
<dbReference type="Proteomes" id="UP000242415">
    <property type="component" value="Unassembled WGS sequence"/>
</dbReference>
<keyword evidence="3" id="KW-1185">Reference proteome</keyword>
<name>A0A1H3I9U4_9ACTN</name>
<evidence type="ECO:0000313" key="2">
    <source>
        <dbReference type="EMBL" id="SDY23674.1"/>
    </source>
</evidence>
<gene>
    <name evidence="2" type="ORF">SAMN05444365_1011155</name>
</gene>
<dbReference type="RefSeq" id="WP_245736380.1">
    <property type="nucleotide sequence ID" value="NZ_FNPH01000001.1"/>
</dbReference>
<dbReference type="EMBL" id="FNPH01000001">
    <property type="protein sequence ID" value="SDY23674.1"/>
    <property type="molecule type" value="Genomic_DNA"/>
</dbReference>
<dbReference type="InterPro" id="IPR043917">
    <property type="entry name" value="DUF5753"/>
</dbReference>
<dbReference type="Pfam" id="PF19054">
    <property type="entry name" value="DUF5753"/>
    <property type="match status" value="1"/>
</dbReference>
<feature type="domain" description="HTH cro/C1-type" evidence="1">
    <location>
        <begin position="21"/>
        <end position="75"/>
    </location>
</feature>
<dbReference type="AlphaFoldDB" id="A0A1H3I9U4"/>
<proteinExistence type="predicted"/>
<dbReference type="CDD" id="cd00093">
    <property type="entry name" value="HTH_XRE"/>
    <property type="match status" value="1"/>
</dbReference>